<evidence type="ECO:0000313" key="2">
    <source>
        <dbReference type="Proteomes" id="UP000017836"/>
    </source>
</evidence>
<sequence>LALTYMNASFDSEIHEVDNYFVRKSDIENLIVDLGVWFCQDCVRRPLGLALSGDCKVGDARFYRGAYPLLEEMFVMEIISSSNSIGIIDGAERENILLARMIYDLTPK</sequence>
<protein>
    <submittedName>
        <fullName evidence="1">Uncharacterized protein</fullName>
    </submittedName>
</protein>
<dbReference type="Gramene" id="ERN12114">
    <property type="protein sequence ID" value="ERN12114"/>
    <property type="gene ID" value="AMTR_s00159p00043980"/>
</dbReference>
<feature type="non-terminal residue" evidence="1">
    <location>
        <position position="108"/>
    </location>
</feature>
<name>W1PW90_AMBTC</name>
<organism evidence="1 2">
    <name type="scientific">Amborella trichopoda</name>
    <dbReference type="NCBI Taxonomy" id="13333"/>
    <lineage>
        <taxon>Eukaryota</taxon>
        <taxon>Viridiplantae</taxon>
        <taxon>Streptophyta</taxon>
        <taxon>Embryophyta</taxon>
        <taxon>Tracheophyta</taxon>
        <taxon>Spermatophyta</taxon>
        <taxon>Magnoliopsida</taxon>
        <taxon>Amborellales</taxon>
        <taxon>Amborellaceae</taxon>
        <taxon>Amborella</taxon>
    </lineage>
</organism>
<dbReference type="HOGENOM" id="CLU_2203682_0_0_1"/>
<keyword evidence="2" id="KW-1185">Reference proteome</keyword>
<gene>
    <name evidence="1" type="ORF">AMTR_s00159p00043980</name>
</gene>
<evidence type="ECO:0000313" key="1">
    <source>
        <dbReference type="EMBL" id="ERN12114.1"/>
    </source>
</evidence>
<dbReference type="AlphaFoldDB" id="W1PW90"/>
<dbReference type="EMBL" id="KI392634">
    <property type="protein sequence ID" value="ERN12114.1"/>
    <property type="molecule type" value="Genomic_DNA"/>
</dbReference>
<accession>W1PW90</accession>
<feature type="non-terminal residue" evidence="1">
    <location>
        <position position="1"/>
    </location>
</feature>
<proteinExistence type="predicted"/>
<dbReference type="Proteomes" id="UP000017836">
    <property type="component" value="Unassembled WGS sequence"/>
</dbReference>
<reference evidence="2" key="1">
    <citation type="journal article" date="2013" name="Science">
        <title>The Amborella genome and the evolution of flowering plants.</title>
        <authorList>
            <consortium name="Amborella Genome Project"/>
        </authorList>
    </citation>
    <scope>NUCLEOTIDE SEQUENCE [LARGE SCALE GENOMIC DNA]</scope>
</reference>